<dbReference type="KEGG" id="crb:17900857"/>
<dbReference type="Proteomes" id="UP000029121">
    <property type="component" value="Unassembled WGS sequence"/>
</dbReference>
<evidence type="ECO:0000313" key="4">
    <source>
        <dbReference type="EMBL" id="EOA36481.1"/>
    </source>
</evidence>
<name>R0GL42_9BRAS</name>
<dbReference type="GO" id="GO:0016746">
    <property type="term" value="F:acyltransferase activity"/>
    <property type="evidence" value="ECO:0007669"/>
    <property type="project" value="UniProtKB-KW"/>
</dbReference>
<dbReference type="AlphaFoldDB" id="R0GL42"/>
<dbReference type="Pfam" id="PF02458">
    <property type="entry name" value="Transferase"/>
    <property type="match status" value="1"/>
</dbReference>
<keyword evidence="5" id="KW-1185">Reference proteome</keyword>
<evidence type="ECO:0000313" key="5">
    <source>
        <dbReference type="Proteomes" id="UP000029121"/>
    </source>
</evidence>
<sequence length="438" mass="47510">MELNLEEVKREVIKPASVSGSPRNDQIQLSLVDFSSPPSYVSAVFFYNNTTNDLTSQKLKTSLSQTLSRFYPLAGRIDDGSISCNDEGAVFTEARTDLLLSDFLKTLNNDSFEKLLPTAAQGESPTAWPLLNVRVSSFGSGSGVAVAVGVSHLICDASSLFTFVSDWSVTTKGNSNDITVNSPVFASTTIYPPANATFQVPKMDALTGANEKCVIKRFVFESSKISELKSKVTSETVAVPTRVEAITALIWRCATKAASSRGKNGSSMITLAMDLRLRTSSDVVLSEDAIGNLLTFFFLSKEPESDMEMDQLVAQFRKAKEGVNEMVKASATSAALGQNLMSKAFEFMLALRPETNLLAVTSWCNKRFYEVDFGMGGPVWVGPSTTSVPENQLCVLLMDAKDGKSVEAWIGLPEQDMAVFMHDQGLLAYASLNPPILI</sequence>
<accession>R0GL42</accession>
<dbReference type="eggNOG" id="ENOG502QQQA">
    <property type="taxonomic scope" value="Eukaryota"/>
</dbReference>
<protein>
    <recommendedName>
        <fullName evidence="6">BAHD acyltransferase</fullName>
    </recommendedName>
</protein>
<evidence type="ECO:0008006" key="6">
    <source>
        <dbReference type="Google" id="ProtNLM"/>
    </source>
</evidence>
<reference evidence="5" key="1">
    <citation type="journal article" date="2013" name="Nat. Genet.">
        <title>The Capsella rubella genome and the genomic consequences of rapid mating system evolution.</title>
        <authorList>
            <person name="Slotte T."/>
            <person name="Hazzouri K.M."/>
            <person name="Agren J.A."/>
            <person name="Koenig D."/>
            <person name="Maumus F."/>
            <person name="Guo Y.L."/>
            <person name="Steige K."/>
            <person name="Platts A.E."/>
            <person name="Escobar J.S."/>
            <person name="Newman L.K."/>
            <person name="Wang W."/>
            <person name="Mandakova T."/>
            <person name="Vello E."/>
            <person name="Smith L.M."/>
            <person name="Henz S.R."/>
            <person name="Steffen J."/>
            <person name="Takuno S."/>
            <person name="Brandvain Y."/>
            <person name="Coop G."/>
            <person name="Andolfatto P."/>
            <person name="Hu T.T."/>
            <person name="Blanchette M."/>
            <person name="Clark R.M."/>
            <person name="Quesneville H."/>
            <person name="Nordborg M."/>
            <person name="Gaut B.S."/>
            <person name="Lysak M.A."/>
            <person name="Jenkins J."/>
            <person name="Grimwood J."/>
            <person name="Chapman J."/>
            <person name="Prochnik S."/>
            <person name="Shu S."/>
            <person name="Rokhsar D."/>
            <person name="Schmutz J."/>
            <person name="Weigel D."/>
            <person name="Wright S.I."/>
        </authorList>
    </citation>
    <scope>NUCLEOTIDE SEQUENCE [LARGE SCALE GENOMIC DNA]</scope>
    <source>
        <strain evidence="5">cv. Monte Gargano</strain>
    </source>
</reference>
<dbReference type="STRING" id="81985.R0GL42"/>
<proteinExistence type="inferred from homology"/>
<keyword evidence="3" id="KW-0012">Acyltransferase</keyword>
<organism evidence="4 5">
    <name type="scientific">Capsella rubella</name>
    <dbReference type="NCBI Taxonomy" id="81985"/>
    <lineage>
        <taxon>Eukaryota</taxon>
        <taxon>Viridiplantae</taxon>
        <taxon>Streptophyta</taxon>
        <taxon>Embryophyta</taxon>
        <taxon>Tracheophyta</taxon>
        <taxon>Spermatophyta</taxon>
        <taxon>Magnoliopsida</taxon>
        <taxon>eudicotyledons</taxon>
        <taxon>Gunneridae</taxon>
        <taxon>Pentapetalae</taxon>
        <taxon>rosids</taxon>
        <taxon>malvids</taxon>
        <taxon>Brassicales</taxon>
        <taxon>Brassicaceae</taxon>
        <taxon>Camelineae</taxon>
        <taxon>Capsella</taxon>
    </lineage>
</organism>
<dbReference type="EMBL" id="KB870805">
    <property type="protein sequence ID" value="EOA36481.1"/>
    <property type="molecule type" value="Genomic_DNA"/>
</dbReference>
<dbReference type="InterPro" id="IPR023213">
    <property type="entry name" value="CAT-like_dom_sf"/>
</dbReference>
<evidence type="ECO:0000256" key="2">
    <source>
        <dbReference type="ARBA" id="ARBA00022679"/>
    </source>
</evidence>
<gene>
    <name evidence="4" type="ORF">CARUB_v10011105mg</name>
</gene>
<comment type="similarity">
    <text evidence="1">Belongs to the plant acyltransferase family.</text>
</comment>
<evidence type="ECO:0000256" key="3">
    <source>
        <dbReference type="ARBA" id="ARBA00023315"/>
    </source>
</evidence>
<dbReference type="OrthoDB" id="1862401at2759"/>
<dbReference type="Gene3D" id="3.30.559.10">
    <property type="entry name" value="Chloramphenicol acetyltransferase-like domain"/>
    <property type="match status" value="2"/>
</dbReference>
<dbReference type="PANTHER" id="PTHR31623:SF122">
    <property type="entry name" value="HXXXD-TYPE ACYL-TRANSFERASE FAMILY PROTEIN"/>
    <property type="match status" value="1"/>
</dbReference>
<keyword evidence="2" id="KW-0808">Transferase</keyword>
<evidence type="ECO:0000256" key="1">
    <source>
        <dbReference type="ARBA" id="ARBA00009861"/>
    </source>
</evidence>
<dbReference type="PANTHER" id="PTHR31623">
    <property type="entry name" value="F21J9.9"/>
    <property type="match status" value="1"/>
</dbReference>